<protein>
    <submittedName>
        <fullName evidence="1">Uncharacterized protein</fullName>
    </submittedName>
</protein>
<keyword evidence="2" id="KW-1185">Reference proteome</keyword>
<name>A0AAI9TEW6_PENTH</name>
<dbReference type="AlphaFoldDB" id="A0AAI9TEW6"/>
<comment type="caution">
    <text evidence="1">The sequence shown here is derived from an EMBL/GenBank/DDBJ whole genome shotgun (WGS) entry which is preliminary data.</text>
</comment>
<dbReference type="Gene3D" id="3.20.20.80">
    <property type="entry name" value="Glycosidases"/>
    <property type="match status" value="1"/>
</dbReference>
<proteinExistence type="predicted"/>
<gene>
    <name evidence="1" type="ORF">VN97_g7274</name>
</gene>
<organism evidence="1 2">
    <name type="scientific">Penicillium thymicola</name>
    <dbReference type="NCBI Taxonomy" id="293382"/>
    <lineage>
        <taxon>Eukaryota</taxon>
        <taxon>Fungi</taxon>
        <taxon>Dikarya</taxon>
        <taxon>Ascomycota</taxon>
        <taxon>Pezizomycotina</taxon>
        <taxon>Eurotiomycetes</taxon>
        <taxon>Eurotiomycetidae</taxon>
        <taxon>Eurotiales</taxon>
        <taxon>Aspergillaceae</taxon>
        <taxon>Penicillium</taxon>
    </lineage>
</organism>
<reference evidence="1" key="2">
    <citation type="journal article" date="2016" name="Fungal Biol.">
        <title>Ochratoxin A production by Penicillium thymicola.</title>
        <authorList>
            <person name="Nguyen H.D.T."/>
            <person name="McMullin D.R."/>
            <person name="Ponomareva E."/>
            <person name="Riley R."/>
            <person name="Pomraning K.R."/>
            <person name="Baker S.E."/>
            <person name="Seifert K.A."/>
        </authorList>
    </citation>
    <scope>NUCLEOTIDE SEQUENCE</scope>
    <source>
        <strain evidence="1">DAOM 180753</strain>
    </source>
</reference>
<evidence type="ECO:0000313" key="1">
    <source>
        <dbReference type="EMBL" id="KAJ9486070.1"/>
    </source>
</evidence>
<reference evidence="1" key="1">
    <citation type="submission" date="2015-06" db="EMBL/GenBank/DDBJ databases">
        <authorList>
            <person name="Nguyen H."/>
        </authorList>
    </citation>
    <scope>NUCLEOTIDE SEQUENCE</scope>
    <source>
        <strain evidence="1">DAOM 180753</strain>
    </source>
</reference>
<accession>A0AAI9TEW6</accession>
<dbReference type="InterPro" id="IPR017853">
    <property type="entry name" value="GH"/>
</dbReference>
<dbReference type="Proteomes" id="UP001227192">
    <property type="component" value="Unassembled WGS sequence"/>
</dbReference>
<dbReference type="SUPFAM" id="SSF51445">
    <property type="entry name" value="(Trans)glycosidases"/>
    <property type="match status" value="1"/>
</dbReference>
<evidence type="ECO:0000313" key="2">
    <source>
        <dbReference type="Proteomes" id="UP001227192"/>
    </source>
</evidence>
<sequence length="128" mass="13941">MTSHGMHIILDVHGLPGGINGLTIGEAAGHWGWFRNQTHFEHPTQVIDAIIAFIQNFGHPESYTIESLNEPADNRNLSVFGTPAALSDNGAAWILKYIHAVLDCVASVNISFTHRFTHNDLAPSTTPS</sequence>
<dbReference type="EMBL" id="LACB01000229">
    <property type="protein sequence ID" value="KAJ9486070.1"/>
    <property type="molecule type" value="Genomic_DNA"/>
</dbReference>